<reference evidence="7 8" key="1">
    <citation type="journal article" date="2003" name="Int. J. Syst. Evol. Microbiol.">
        <title>Kocuria polaris sp. nov., an orange-pigmented psychrophilic bacterium isolated from an Antarctic cyanobacterial mat sample.</title>
        <authorList>
            <person name="Reddy G.S."/>
            <person name="Prakash J.S."/>
            <person name="Prabahar V."/>
            <person name="Matsumoto G.I."/>
            <person name="Stackebrandt E."/>
            <person name="Shivaji S."/>
        </authorList>
    </citation>
    <scope>NUCLEOTIDE SEQUENCE [LARGE SCALE GENOMIC DNA]</scope>
    <source>
        <strain evidence="7 8">CMS 76or</strain>
    </source>
</reference>
<comment type="subcellular location">
    <subcellularLocation>
        <location evidence="1">Membrane</location>
        <topology evidence="1">Multi-pass membrane protein</topology>
    </subcellularLocation>
</comment>
<dbReference type="RefSeq" id="WP_035930385.1">
    <property type="nucleotide sequence ID" value="NZ_JSUH01000023.1"/>
</dbReference>
<evidence type="ECO:0000313" key="8">
    <source>
        <dbReference type="Proteomes" id="UP000030466"/>
    </source>
</evidence>
<dbReference type="InterPro" id="IPR012340">
    <property type="entry name" value="NA-bd_OB-fold"/>
</dbReference>
<keyword evidence="2 5" id="KW-0812">Transmembrane</keyword>
<proteinExistence type="predicted"/>
<dbReference type="OrthoDB" id="3174252at2"/>
<dbReference type="GO" id="GO:0005886">
    <property type="term" value="C:plasma membrane"/>
    <property type="evidence" value="ECO:0007669"/>
    <property type="project" value="TreeGrafter"/>
</dbReference>
<keyword evidence="3 5" id="KW-1133">Transmembrane helix</keyword>
<feature type="domain" description="NfeD-like C-terminal" evidence="6">
    <location>
        <begin position="90"/>
        <end position="147"/>
    </location>
</feature>
<name>A0A0A6YA95_KOCRO</name>
<evidence type="ECO:0000259" key="6">
    <source>
        <dbReference type="Pfam" id="PF01957"/>
    </source>
</evidence>
<sequence>MWEWLVENSWVLWLIIVIALAAVEMLTLDFLFLMMSAAALLAFGVSWVTDNFVLQVVTFALASVLLIFAVRPVALRRLNRSTPGTASNAARLIGLPCQVLDPVTGRSGLVRLEGDTWSARSVTGEQLPPGTDVFVHDIEGATVLVAPYPAPAADGGPAPRPSF</sequence>
<dbReference type="PANTHER" id="PTHR33507">
    <property type="entry name" value="INNER MEMBRANE PROTEIN YBBJ"/>
    <property type="match status" value="1"/>
</dbReference>
<protein>
    <recommendedName>
        <fullName evidence="6">NfeD-like C-terminal domain-containing protein</fullName>
    </recommendedName>
</protein>
<keyword evidence="8" id="KW-1185">Reference proteome</keyword>
<evidence type="ECO:0000256" key="3">
    <source>
        <dbReference type="ARBA" id="ARBA00022989"/>
    </source>
</evidence>
<dbReference type="SUPFAM" id="SSF141322">
    <property type="entry name" value="NfeD domain-like"/>
    <property type="match status" value="1"/>
</dbReference>
<dbReference type="PANTHER" id="PTHR33507:SF3">
    <property type="entry name" value="INNER MEMBRANE PROTEIN YBBJ"/>
    <property type="match status" value="1"/>
</dbReference>
<comment type="caution">
    <text evidence="7">The sequence shown here is derived from an EMBL/GenBank/DDBJ whole genome shotgun (WGS) entry which is preliminary data.</text>
</comment>
<evidence type="ECO:0000313" key="7">
    <source>
        <dbReference type="EMBL" id="KHD96262.1"/>
    </source>
</evidence>
<dbReference type="Gene3D" id="2.40.50.140">
    <property type="entry name" value="Nucleic acid-binding proteins"/>
    <property type="match status" value="1"/>
</dbReference>
<keyword evidence="4 5" id="KW-0472">Membrane</keyword>
<dbReference type="InterPro" id="IPR052165">
    <property type="entry name" value="Membrane_assoc_protease"/>
</dbReference>
<accession>A0A0A6YA95</accession>
<feature type="transmembrane region" description="Helical" evidence="5">
    <location>
        <begin position="12"/>
        <end position="40"/>
    </location>
</feature>
<dbReference type="Proteomes" id="UP000030466">
    <property type="component" value="Unassembled WGS sequence"/>
</dbReference>
<feature type="transmembrane region" description="Helical" evidence="5">
    <location>
        <begin position="52"/>
        <end position="70"/>
    </location>
</feature>
<dbReference type="AlphaFoldDB" id="A0A0A6YA95"/>
<evidence type="ECO:0000256" key="4">
    <source>
        <dbReference type="ARBA" id="ARBA00023136"/>
    </source>
</evidence>
<dbReference type="InterPro" id="IPR002810">
    <property type="entry name" value="NfeD-like_C"/>
</dbReference>
<gene>
    <name evidence="7" type="ORF">GY22_16540</name>
</gene>
<organism evidence="7 8">
    <name type="scientific">Kocuria rosea subsp. polaris</name>
    <dbReference type="NCBI Taxonomy" id="136273"/>
    <lineage>
        <taxon>Bacteria</taxon>
        <taxon>Bacillati</taxon>
        <taxon>Actinomycetota</taxon>
        <taxon>Actinomycetes</taxon>
        <taxon>Micrococcales</taxon>
        <taxon>Micrococcaceae</taxon>
        <taxon>Kocuria</taxon>
    </lineage>
</organism>
<evidence type="ECO:0000256" key="5">
    <source>
        <dbReference type="SAM" id="Phobius"/>
    </source>
</evidence>
<dbReference type="EMBL" id="JSUH01000023">
    <property type="protein sequence ID" value="KHD96262.1"/>
    <property type="molecule type" value="Genomic_DNA"/>
</dbReference>
<evidence type="ECO:0000256" key="1">
    <source>
        <dbReference type="ARBA" id="ARBA00004141"/>
    </source>
</evidence>
<evidence type="ECO:0000256" key="2">
    <source>
        <dbReference type="ARBA" id="ARBA00022692"/>
    </source>
</evidence>
<dbReference type="Pfam" id="PF01957">
    <property type="entry name" value="NfeD"/>
    <property type="match status" value="1"/>
</dbReference>